<feature type="binding site" evidence="14">
    <location>
        <begin position="168"/>
        <end position="171"/>
    </location>
    <ligand>
        <name>GTP</name>
        <dbReference type="ChEBI" id="CHEBI:37565"/>
    </ligand>
</feature>
<dbReference type="GO" id="GO:0000103">
    <property type="term" value="P:sulfate assimilation"/>
    <property type="evidence" value="ECO:0007669"/>
    <property type="project" value="UniProtKB-UniRule"/>
</dbReference>
<dbReference type="Proteomes" id="UP000319824">
    <property type="component" value="Unassembled WGS sequence"/>
</dbReference>
<dbReference type="InterPro" id="IPR009001">
    <property type="entry name" value="Transl_elong_EF1A/Init_IF2_C"/>
</dbReference>
<dbReference type="SUPFAM" id="SSF50447">
    <property type="entry name" value="Translation proteins"/>
    <property type="match status" value="1"/>
</dbReference>
<comment type="similarity">
    <text evidence="3">In the C-terminal section; belongs to the APS kinase family.</text>
</comment>
<dbReference type="GO" id="GO:0005525">
    <property type="term" value="F:GTP binding"/>
    <property type="evidence" value="ECO:0007669"/>
    <property type="project" value="UniProtKB-UniRule"/>
</dbReference>
<keyword evidence="15" id="KW-0597">Phosphoprotein</keyword>
<evidence type="ECO:0000256" key="8">
    <source>
        <dbReference type="ARBA" id="ARBA00022741"/>
    </source>
</evidence>
<comment type="function">
    <text evidence="14">With CysD forms the ATP sulfurylase (ATPS) that catalyzes the adenylation of sulfate producing adenosine 5'-phosphosulfate (APS) and diphosphate, the first enzymatic step in sulfur assimilation pathway. APS synthesis involves the formation of a high-energy phosphoric-sulfuric acid anhydride bond driven by GTP hydrolysis by CysN coupled to ATP hydrolysis by CysD.</text>
</comment>
<keyword evidence="15 17" id="KW-0418">Kinase</keyword>
<dbReference type="SUPFAM" id="SSF52540">
    <property type="entry name" value="P-loop containing nucleoside triphosphate hydrolases"/>
    <property type="match status" value="2"/>
</dbReference>
<comment type="function">
    <text evidence="12">Proposed to provide activated sulfate for transfer to Nod factor. ATP sulfurylase may be the GTPase, regulating ATP sulfurylase activity.</text>
</comment>
<dbReference type="CDD" id="cd02027">
    <property type="entry name" value="APSK"/>
    <property type="match status" value="1"/>
</dbReference>
<keyword evidence="9 14" id="KW-0067">ATP-binding</keyword>
<evidence type="ECO:0000256" key="2">
    <source>
        <dbReference type="ARBA" id="ARBA00002357"/>
    </source>
</evidence>
<accession>A0A559TKP4</accession>
<evidence type="ECO:0000256" key="12">
    <source>
        <dbReference type="ARBA" id="ARBA00024872"/>
    </source>
</evidence>
<dbReference type="FunFam" id="3.40.50.300:FF:000119">
    <property type="entry name" value="Sulfate adenylyltransferase subunit 1"/>
    <property type="match status" value="1"/>
</dbReference>
<proteinExistence type="inferred from homology"/>
<dbReference type="InterPro" id="IPR027417">
    <property type="entry name" value="P-loop_NTPase"/>
</dbReference>
<dbReference type="EC" id="2.7.7.4" evidence="14"/>
<dbReference type="GO" id="GO:0070814">
    <property type="term" value="P:hydrogen sulfide biosynthetic process"/>
    <property type="evidence" value="ECO:0007669"/>
    <property type="project" value="UniProtKB-UniRule"/>
</dbReference>
<comment type="pathway">
    <text evidence="14">Sulfur metabolism; hydrogen sulfide biosynthesis; sulfite from sulfate: step 1/3.</text>
</comment>
<comment type="caution">
    <text evidence="17">The sequence shown here is derived from an EMBL/GenBank/DDBJ whole genome shotgun (WGS) entry which is preliminary data.</text>
</comment>
<dbReference type="InterPro" id="IPR044139">
    <property type="entry name" value="CysN_NoDQ_III"/>
</dbReference>
<dbReference type="Pfam" id="PF22594">
    <property type="entry name" value="GTP-eEF1A_C"/>
    <property type="match status" value="1"/>
</dbReference>
<feature type="active site" description="Phosphoserine intermediate" evidence="15">
    <location>
        <position position="543"/>
    </location>
</feature>
<keyword evidence="6 14" id="KW-0808">Transferase</keyword>
<dbReference type="GO" id="GO:0004781">
    <property type="term" value="F:sulfate adenylyltransferase (ATP) activity"/>
    <property type="evidence" value="ECO:0007669"/>
    <property type="project" value="UniProtKB-UniRule"/>
</dbReference>
<dbReference type="InterPro" id="IPR059117">
    <property type="entry name" value="APS_kinase_dom"/>
</dbReference>
<evidence type="ECO:0000313" key="18">
    <source>
        <dbReference type="Proteomes" id="UP000319824"/>
    </source>
</evidence>
<dbReference type="AlphaFoldDB" id="A0A559TKP4"/>
<dbReference type="Pfam" id="PF00009">
    <property type="entry name" value="GTP_EFTU"/>
    <property type="match status" value="1"/>
</dbReference>
<keyword evidence="11" id="KW-0511">Multifunctional enzyme</keyword>
<dbReference type="InterPro" id="IPR044138">
    <property type="entry name" value="CysN_II"/>
</dbReference>
<comment type="similarity">
    <text evidence="15">Belongs to the APS kinase family.</text>
</comment>
<organism evidence="17 18">
    <name type="scientific">Rhizobium mongolense USDA 1844</name>
    <dbReference type="NCBI Taxonomy" id="1079460"/>
    <lineage>
        <taxon>Bacteria</taxon>
        <taxon>Pseudomonadati</taxon>
        <taxon>Pseudomonadota</taxon>
        <taxon>Alphaproteobacteria</taxon>
        <taxon>Hyphomicrobiales</taxon>
        <taxon>Rhizobiaceae</taxon>
        <taxon>Rhizobium/Agrobacterium group</taxon>
        <taxon>Rhizobium</taxon>
    </lineage>
</organism>
<protein>
    <recommendedName>
        <fullName evidence="14 15">Multifunctional fusion protein</fullName>
    </recommendedName>
    <domain>
        <recommendedName>
            <fullName evidence="14">Sulfate adenylyltransferase subunit 1</fullName>
            <ecNumber evidence="14">2.7.7.4</ecNumber>
        </recommendedName>
        <alternativeName>
            <fullName evidence="14">ATP-sulfurylase large subunit</fullName>
        </alternativeName>
        <alternativeName>
            <fullName evidence="14">Sulfate adenylate transferase</fullName>
            <shortName evidence="14">SAT</shortName>
        </alternativeName>
    </domain>
    <domain>
        <recommendedName>
            <fullName evidence="15">Adenylyl-sulfate kinase</fullName>
            <ecNumber evidence="15">2.7.1.25</ecNumber>
        </recommendedName>
        <alternativeName>
            <fullName evidence="15">APS kinase</fullName>
        </alternativeName>
        <alternativeName>
            <fullName evidence="15">ATP adenosine-5'-phosphosulfate 3'-phosphotransferase</fullName>
        </alternativeName>
        <alternativeName>
            <fullName evidence="15">Adenosine-5'-phosphosulfate kinase</fullName>
        </alternativeName>
    </domain>
</protein>
<dbReference type="PANTHER" id="PTHR23115">
    <property type="entry name" value="TRANSLATION FACTOR"/>
    <property type="match status" value="1"/>
</dbReference>
<evidence type="ECO:0000256" key="7">
    <source>
        <dbReference type="ARBA" id="ARBA00022695"/>
    </source>
</evidence>
<dbReference type="EMBL" id="VISO01000001">
    <property type="protein sequence ID" value="TVZ75185.1"/>
    <property type="molecule type" value="Genomic_DNA"/>
</dbReference>
<keyword evidence="10 14" id="KW-0342">GTP-binding</keyword>
<comment type="similarity">
    <text evidence="4">In the N-terminal section; belongs to the TRAFAC class translation factor GTPase superfamily. Classic translation factor GTPase family. CysN/NodQ subfamily.</text>
</comment>
<dbReference type="InterPro" id="IPR011779">
    <property type="entry name" value="SO4_adenylTrfase_lsu"/>
</dbReference>
<dbReference type="UniPathway" id="UPA00140">
    <property type="reaction ID" value="UER00204"/>
</dbReference>
<dbReference type="InterPro" id="IPR000795">
    <property type="entry name" value="T_Tr_GTP-bd_dom"/>
</dbReference>
<dbReference type="RefSeq" id="WP_022719226.1">
    <property type="nucleotide sequence ID" value="NZ_ATTQ01000048.1"/>
</dbReference>
<evidence type="ECO:0000256" key="14">
    <source>
        <dbReference type="HAMAP-Rule" id="MF_00062"/>
    </source>
</evidence>
<sequence>MLRSGSSNTSSKELFLRFVAQQQAKSTLRFITCGSVDDGKSTLIGRLLWETQQIFDDQLEALKAASKRYGTQGEEIDFALLVDGLTAEREQGITIDVAYRYFSTLRRKFIIADTPGHEQYTRNMVTAASTADAAVLLIDACKGISAQTRRHAYLADLLGVRHVTLAINKMDRIGFDRRVYDHLSNEMTDFASKLRFDEITAIPVSALKGDNISTHSMNMPWYTGCTLLGFLETVKPSREANDRLVMPVQWINRANSSFRGISGTVAEGTVNVGDTIRVAASGQTANVTGIVTMDGCLETASDNRAITITLDKDLDVSRGDVLSNPSSPVELTDHFEATIVWMHEEQGLVGRAYDIKLATQWASASISTIKHHIDVNTFHHEAAGSLSLNDIAVCDVSLNRPLAFDCYENSKILGGFILVDRFTNVTLAAGMIKSNLRRAQNVHRQSLSISRVERELLNGHSGRVIWFTGLSGSGKSAIANALEIELHARGKRTYLLDGDNIRHGLSKDLGFTDADRAENIRRIAEVAKLMMDAGLIVLAAFISPFRRERQLARELIGENNFSEVYVDTPLDTCERRDPKGLYKKARSGLLPNMTGIGSPYEKPLAPDIAVHGADTPIEESVREIASLLDMR</sequence>
<dbReference type="InterPro" id="IPR050100">
    <property type="entry name" value="TRAFAC_GTPase_members"/>
</dbReference>
<dbReference type="Pfam" id="PF01583">
    <property type="entry name" value="APS_kinase"/>
    <property type="match status" value="1"/>
</dbReference>
<comment type="subunit">
    <text evidence="5">Sulfate-activating enzymes, NodP and NodQ, may be physically associated.</text>
</comment>
<feature type="binding site" evidence="15">
    <location>
        <begin position="469"/>
        <end position="476"/>
    </location>
    <ligand>
        <name>ATP</name>
        <dbReference type="ChEBI" id="CHEBI:30616"/>
    </ligand>
</feature>
<dbReference type="NCBIfam" id="TIGR02034">
    <property type="entry name" value="CysN"/>
    <property type="match status" value="1"/>
</dbReference>
<evidence type="ECO:0000313" key="17">
    <source>
        <dbReference type="EMBL" id="TVZ75185.1"/>
    </source>
</evidence>
<dbReference type="HAMAP" id="MF_00065">
    <property type="entry name" value="Adenylyl_sulf_kinase"/>
    <property type="match status" value="1"/>
</dbReference>
<dbReference type="PROSITE" id="PS00301">
    <property type="entry name" value="G_TR_1"/>
    <property type="match status" value="1"/>
</dbReference>
<evidence type="ECO:0000256" key="4">
    <source>
        <dbReference type="ARBA" id="ARBA00007237"/>
    </source>
</evidence>
<gene>
    <name evidence="15" type="primary">cysC</name>
    <name evidence="14" type="synonym">cysN</name>
    <name evidence="17" type="ORF">BCL32_0620</name>
</gene>
<keyword evidence="8 14" id="KW-0547">Nucleotide-binding</keyword>
<feature type="binding site" evidence="14">
    <location>
        <begin position="34"/>
        <end position="41"/>
    </location>
    <ligand>
        <name>GTP</name>
        <dbReference type="ChEBI" id="CHEBI:37565"/>
    </ligand>
</feature>
<dbReference type="GO" id="GO:0004020">
    <property type="term" value="F:adenylylsulfate kinase activity"/>
    <property type="evidence" value="ECO:0007669"/>
    <property type="project" value="UniProtKB-UniRule"/>
</dbReference>
<comment type="function">
    <text evidence="2">APS kinase catalyzes the synthesis of activated sulfate.</text>
</comment>
<evidence type="ECO:0000256" key="10">
    <source>
        <dbReference type="ARBA" id="ARBA00023134"/>
    </source>
</evidence>
<dbReference type="CDD" id="cd03695">
    <property type="entry name" value="CysN_NodQ_II"/>
    <property type="match status" value="1"/>
</dbReference>
<dbReference type="NCBIfam" id="NF003478">
    <property type="entry name" value="PRK05124.1"/>
    <property type="match status" value="1"/>
</dbReference>
<feature type="binding site" evidence="14">
    <location>
        <begin position="113"/>
        <end position="117"/>
    </location>
    <ligand>
        <name>GTP</name>
        <dbReference type="ChEBI" id="CHEBI:37565"/>
    </ligand>
</feature>
<dbReference type="SUPFAM" id="SSF50465">
    <property type="entry name" value="EF-Tu/eEF-1alpha/eIF2-gamma C-terminal domain"/>
    <property type="match status" value="1"/>
</dbReference>
<dbReference type="InterPro" id="IPR041757">
    <property type="entry name" value="CysN_GTP-bd"/>
</dbReference>
<dbReference type="Gene3D" id="3.40.50.300">
    <property type="entry name" value="P-loop containing nucleotide triphosphate hydrolases"/>
    <property type="match status" value="2"/>
</dbReference>
<dbReference type="NCBIfam" id="NF003013">
    <property type="entry name" value="PRK03846.1"/>
    <property type="match status" value="1"/>
</dbReference>
<dbReference type="NCBIfam" id="TIGR00455">
    <property type="entry name" value="apsK"/>
    <property type="match status" value="1"/>
</dbReference>
<comment type="catalytic activity">
    <reaction evidence="13 14">
        <text>sulfate + ATP + H(+) = adenosine 5'-phosphosulfate + diphosphate</text>
        <dbReference type="Rhea" id="RHEA:18133"/>
        <dbReference type="ChEBI" id="CHEBI:15378"/>
        <dbReference type="ChEBI" id="CHEBI:16189"/>
        <dbReference type="ChEBI" id="CHEBI:30616"/>
        <dbReference type="ChEBI" id="CHEBI:33019"/>
        <dbReference type="ChEBI" id="CHEBI:58243"/>
        <dbReference type="EC" id="2.7.7.4"/>
    </reaction>
</comment>
<dbReference type="NCBIfam" id="NF004035">
    <property type="entry name" value="PRK05506.1"/>
    <property type="match status" value="1"/>
</dbReference>
<evidence type="ECO:0000256" key="5">
    <source>
        <dbReference type="ARBA" id="ARBA00011760"/>
    </source>
</evidence>
<dbReference type="Gene3D" id="2.40.30.10">
    <property type="entry name" value="Translation factors"/>
    <property type="match status" value="2"/>
</dbReference>
<dbReference type="CDD" id="cd04166">
    <property type="entry name" value="CysN_ATPS"/>
    <property type="match status" value="1"/>
</dbReference>
<dbReference type="EC" id="2.7.1.25" evidence="15"/>
<dbReference type="InterPro" id="IPR054696">
    <property type="entry name" value="GTP-eEF1A_C"/>
</dbReference>
<evidence type="ECO:0000256" key="15">
    <source>
        <dbReference type="HAMAP-Rule" id="MF_00065"/>
    </source>
</evidence>
<dbReference type="GO" id="GO:0003924">
    <property type="term" value="F:GTPase activity"/>
    <property type="evidence" value="ECO:0007669"/>
    <property type="project" value="InterPro"/>
</dbReference>
<comment type="catalytic activity">
    <reaction evidence="1 15">
        <text>adenosine 5'-phosphosulfate + ATP = 3'-phosphoadenylyl sulfate + ADP + H(+)</text>
        <dbReference type="Rhea" id="RHEA:24152"/>
        <dbReference type="ChEBI" id="CHEBI:15378"/>
        <dbReference type="ChEBI" id="CHEBI:30616"/>
        <dbReference type="ChEBI" id="CHEBI:58243"/>
        <dbReference type="ChEBI" id="CHEBI:58339"/>
        <dbReference type="ChEBI" id="CHEBI:456216"/>
        <dbReference type="EC" id="2.7.1.25"/>
    </reaction>
</comment>
<dbReference type="GO" id="GO:0005524">
    <property type="term" value="F:ATP binding"/>
    <property type="evidence" value="ECO:0007669"/>
    <property type="project" value="UniProtKB-UniRule"/>
</dbReference>
<comment type="function">
    <text evidence="15">Catalyzes the synthesis of activated sulfate.</text>
</comment>
<evidence type="ECO:0000256" key="6">
    <source>
        <dbReference type="ARBA" id="ARBA00022679"/>
    </source>
</evidence>
<keyword evidence="7 14" id="KW-0548">Nucleotidyltransferase</keyword>
<evidence type="ECO:0000256" key="11">
    <source>
        <dbReference type="ARBA" id="ARBA00023268"/>
    </source>
</evidence>
<comment type="pathway">
    <text evidence="15">Sulfur metabolism; hydrogen sulfide biosynthesis; sulfite from sulfate: step 2/3.</text>
</comment>
<dbReference type="PROSITE" id="PS51722">
    <property type="entry name" value="G_TR_2"/>
    <property type="match status" value="1"/>
</dbReference>
<comment type="subunit">
    <text evidence="14">Heterodimer composed of CysD, the smaller subunit, and CysN.</text>
</comment>
<evidence type="ECO:0000256" key="13">
    <source>
        <dbReference type="ARBA" id="ARBA00049370"/>
    </source>
</evidence>
<dbReference type="PRINTS" id="PR00315">
    <property type="entry name" value="ELONGATNFCT"/>
</dbReference>
<dbReference type="InterPro" id="IPR009000">
    <property type="entry name" value="Transl_B-barrel_sf"/>
</dbReference>
<dbReference type="HAMAP" id="MF_00062">
    <property type="entry name" value="Sulf_adenylyltr_sub1"/>
    <property type="match status" value="1"/>
</dbReference>
<dbReference type="CDD" id="cd04095">
    <property type="entry name" value="CysN_NoDQ_III"/>
    <property type="match status" value="1"/>
</dbReference>
<comment type="similarity">
    <text evidence="14">Belongs to the TRAFAC class translation factor GTPase superfamily. Classic translation factor GTPase family. CysN/NodQ subfamily.</text>
</comment>
<evidence type="ECO:0000256" key="3">
    <source>
        <dbReference type="ARBA" id="ARBA00005438"/>
    </source>
</evidence>
<dbReference type="InterPro" id="IPR031157">
    <property type="entry name" value="G_TR_CS"/>
</dbReference>
<dbReference type="InterPro" id="IPR002891">
    <property type="entry name" value="APS"/>
</dbReference>
<name>A0A559TKP4_9HYPH</name>
<evidence type="ECO:0000256" key="1">
    <source>
        <dbReference type="ARBA" id="ARBA00001823"/>
    </source>
</evidence>
<reference evidence="17 18" key="1">
    <citation type="submission" date="2019-06" db="EMBL/GenBank/DDBJ databases">
        <title>Pac Bio to generate improved reference genome sequences for organisms with transposon mutant libraries (support for FEBA project).</title>
        <authorList>
            <person name="Blow M."/>
        </authorList>
    </citation>
    <scope>NUCLEOTIDE SEQUENCE [LARGE SCALE GENOMIC DNA]</scope>
    <source>
        <strain evidence="17 18">USDA 1844</strain>
    </source>
</reference>
<evidence type="ECO:0000259" key="16">
    <source>
        <dbReference type="PROSITE" id="PS51722"/>
    </source>
</evidence>
<feature type="domain" description="Tr-type G" evidence="16">
    <location>
        <begin position="25"/>
        <end position="239"/>
    </location>
</feature>
<evidence type="ECO:0000256" key="9">
    <source>
        <dbReference type="ARBA" id="ARBA00022840"/>
    </source>
</evidence>